<evidence type="ECO:0000256" key="2">
    <source>
        <dbReference type="SAM" id="Phobius"/>
    </source>
</evidence>
<name>A0ABU2ZZY3_9GAMM</name>
<accession>A0ABU2ZZY3</accession>
<dbReference type="Proteomes" id="UP001266357">
    <property type="component" value="Unassembled WGS sequence"/>
</dbReference>
<feature type="chain" id="PRO_5046550618" evidence="3">
    <location>
        <begin position="23"/>
        <end position="66"/>
    </location>
</feature>
<feature type="region of interest" description="Disordered" evidence="1">
    <location>
        <begin position="1"/>
        <end position="26"/>
    </location>
</feature>
<comment type="caution">
    <text evidence="4">The sequence shown here is derived from an EMBL/GenBank/DDBJ whole genome shotgun (WGS) entry which is preliminary data.</text>
</comment>
<feature type="signal peptide" evidence="3">
    <location>
        <begin position="1"/>
        <end position="22"/>
    </location>
</feature>
<keyword evidence="5" id="KW-1185">Reference proteome</keyword>
<reference evidence="4 5" key="1">
    <citation type="submission" date="2023-09" db="EMBL/GenBank/DDBJ databases">
        <authorList>
            <person name="Rey-Velasco X."/>
        </authorList>
    </citation>
    <scope>NUCLEOTIDE SEQUENCE [LARGE SCALE GENOMIC DNA]</scope>
    <source>
        <strain evidence="4 5">W431</strain>
    </source>
</reference>
<keyword evidence="2" id="KW-0812">Transmembrane</keyword>
<protein>
    <submittedName>
        <fullName evidence="4">Uncharacterized protein</fullName>
    </submittedName>
</protein>
<evidence type="ECO:0000256" key="3">
    <source>
        <dbReference type="SAM" id="SignalP"/>
    </source>
</evidence>
<keyword evidence="2" id="KW-0472">Membrane</keyword>
<evidence type="ECO:0000313" key="4">
    <source>
        <dbReference type="EMBL" id="MDT0603490.1"/>
    </source>
</evidence>
<evidence type="ECO:0000256" key="1">
    <source>
        <dbReference type="SAM" id="MobiDB-lite"/>
    </source>
</evidence>
<gene>
    <name evidence="4" type="ORF">RM573_07760</name>
</gene>
<sequence length="66" mass="6638">MLAGLTSLTNGGGMSASSSATATNGDFGSDSSYNVGNMTFGAKSGDNNQMIMIAGFAVVALLLWKK</sequence>
<evidence type="ECO:0000313" key="5">
    <source>
        <dbReference type="Proteomes" id="UP001266357"/>
    </source>
</evidence>
<proteinExistence type="predicted"/>
<keyword evidence="2" id="KW-1133">Transmembrane helix</keyword>
<dbReference type="RefSeq" id="WP_311579727.1">
    <property type="nucleotide sequence ID" value="NZ_JAVRIF010000003.1"/>
</dbReference>
<feature type="compositionally biased region" description="Low complexity" evidence="1">
    <location>
        <begin position="15"/>
        <end position="25"/>
    </location>
</feature>
<keyword evidence="3" id="KW-0732">Signal</keyword>
<dbReference type="EMBL" id="JAVRIF010000003">
    <property type="protein sequence ID" value="MDT0603490.1"/>
    <property type="molecule type" value="Genomic_DNA"/>
</dbReference>
<organism evidence="4 5">
    <name type="scientific">Thalassotalea castellviae</name>
    <dbReference type="NCBI Taxonomy" id="3075612"/>
    <lineage>
        <taxon>Bacteria</taxon>
        <taxon>Pseudomonadati</taxon>
        <taxon>Pseudomonadota</taxon>
        <taxon>Gammaproteobacteria</taxon>
        <taxon>Alteromonadales</taxon>
        <taxon>Colwelliaceae</taxon>
        <taxon>Thalassotalea</taxon>
    </lineage>
</organism>
<feature type="transmembrane region" description="Helical" evidence="2">
    <location>
        <begin position="46"/>
        <end position="64"/>
    </location>
</feature>